<dbReference type="Pfam" id="PF03745">
    <property type="entry name" value="DUF309"/>
    <property type="match status" value="1"/>
</dbReference>
<evidence type="ECO:0000256" key="1">
    <source>
        <dbReference type="SAM" id="MobiDB-lite"/>
    </source>
</evidence>
<dbReference type="PANTHER" id="PTHR34796:SF1">
    <property type="entry name" value="EXPRESSED PROTEIN"/>
    <property type="match status" value="1"/>
</dbReference>
<sequence>MNARRTTHRDRDEEGRAHNARPRDRLGRPLPRDAAGVTPPGPGDDVVLSAAESLALAQDLLDTGWPFRAHEILEATWKQTSGDERGVWKGLAQLAVGVTHAERGNPSGARRLIERGRDAITAGSDAAPDGVDVDGLRTWADESLHALLDVDGPLVLPTPHLGRMGS</sequence>
<evidence type="ECO:0000313" key="2">
    <source>
        <dbReference type="EMBL" id="MCP2162999.1"/>
    </source>
</evidence>
<name>A0ABT1H7V6_9NOCA</name>
<comment type="caution">
    <text evidence="2">The sequence shown here is derived from an EMBL/GenBank/DDBJ whole genome shotgun (WGS) entry which is preliminary data.</text>
</comment>
<dbReference type="SUPFAM" id="SSF140663">
    <property type="entry name" value="TTHA0068-like"/>
    <property type="match status" value="1"/>
</dbReference>
<dbReference type="Proteomes" id="UP001205740">
    <property type="component" value="Unassembled WGS sequence"/>
</dbReference>
<organism evidence="2 3">
    <name type="scientific">Williamsia serinedens</name>
    <dbReference type="NCBI Taxonomy" id="391736"/>
    <lineage>
        <taxon>Bacteria</taxon>
        <taxon>Bacillati</taxon>
        <taxon>Actinomycetota</taxon>
        <taxon>Actinomycetes</taxon>
        <taxon>Mycobacteriales</taxon>
        <taxon>Nocardiaceae</taxon>
        <taxon>Williamsia</taxon>
    </lineage>
</organism>
<dbReference type="InterPro" id="IPR005500">
    <property type="entry name" value="DUF309"/>
</dbReference>
<protein>
    <recommendedName>
        <fullName evidence="4">DUF309 domain-containing protein</fullName>
    </recommendedName>
</protein>
<dbReference type="PANTHER" id="PTHR34796">
    <property type="entry name" value="EXPRESSED PROTEIN"/>
    <property type="match status" value="1"/>
</dbReference>
<evidence type="ECO:0008006" key="4">
    <source>
        <dbReference type="Google" id="ProtNLM"/>
    </source>
</evidence>
<accession>A0ABT1H7V6</accession>
<dbReference type="EMBL" id="JAMTCG010000010">
    <property type="protein sequence ID" value="MCP2162999.1"/>
    <property type="molecule type" value="Genomic_DNA"/>
</dbReference>
<reference evidence="2 3" key="1">
    <citation type="submission" date="2022-06" db="EMBL/GenBank/DDBJ databases">
        <title>Genomic Encyclopedia of Archaeal and Bacterial Type Strains, Phase II (KMG-II): from individual species to whole genera.</title>
        <authorList>
            <person name="Goeker M."/>
        </authorList>
    </citation>
    <scope>NUCLEOTIDE SEQUENCE [LARGE SCALE GENOMIC DNA]</scope>
    <source>
        <strain evidence="2 3">DSM 45037</strain>
    </source>
</reference>
<proteinExistence type="predicted"/>
<feature type="compositionally biased region" description="Basic and acidic residues" evidence="1">
    <location>
        <begin position="9"/>
        <end position="31"/>
    </location>
</feature>
<keyword evidence="3" id="KW-1185">Reference proteome</keyword>
<feature type="region of interest" description="Disordered" evidence="1">
    <location>
        <begin position="1"/>
        <end position="44"/>
    </location>
</feature>
<gene>
    <name evidence="2" type="ORF">LX12_004212</name>
</gene>
<evidence type="ECO:0000313" key="3">
    <source>
        <dbReference type="Proteomes" id="UP001205740"/>
    </source>
</evidence>
<dbReference type="Gene3D" id="1.10.3450.10">
    <property type="entry name" value="TTHA0068-like"/>
    <property type="match status" value="1"/>
</dbReference>
<dbReference type="InterPro" id="IPR023203">
    <property type="entry name" value="TTHA0068_sf"/>
</dbReference>